<name>A0A918DE01_9RHOB</name>
<dbReference type="RefSeq" id="WP_158635501.1">
    <property type="nucleotide sequence ID" value="NZ_BMLP01000013.1"/>
</dbReference>
<sequence>MTSQLLTAPTLTASKGAWPLMDSFAGFLARRQTARDIGRLDPRLLRDVGLPEDLAHLAPADLRDWLKEEGQ</sequence>
<evidence type="ECO:0000259" key="1">
    <source>
        <dbReference type="Pfam" id="PF06568"/>
    </source>
</evidence>
<feature type="domain" description="YjiS-like" evidence="1">
    <location>
        <begin position="22"/>
        <end position="50"/>
    </location>
</feature>
<dbReference type="EMBL" id="BMLP01000013">
    <property type="protein sequence ID" value="GGO38665.1"/>
    <property type="molecule type" value="Genomic_DNA"/>
</dbReference>
<organism evidence="2 3">
    <name type="scientific">Gemmobacter aquaticus</name>
    <dbReference type="NCBI Taxonomy" id="490185"/>
    <lineage>
        <taxon>Bacteria</taxon>
        <taxon>Pseudomonadati</taxon>
        <taxon>Pseudomonadota</taxon>
        <taxon>Alphaproteobacteria</taxon>
        <taxon>Rhodobacterales</taxon>
        <taxon>Paracoccaceae</taxon>
        <taxon>Gemmobacter</taxon>
    </lineage>
</organism>
<evidence type="ECO:0000313" key="2">
    <source>
        <dbReference type="EMBL" id="GGO38665.1"/>
    </source>
</evidence>
<proteinExistence type="predicted"/>
<reference evidence="2 3" key="1">
    <citation type="journal article" date="2014" name="Int. J. Syst. Evol. Microbiol.">
        <title>Complete genome sequence of Corynebacterium casei LMG S-19264T (=DSM 44701T), isolated from a smear-ripened cheese.</title>
        <authorList>
            <consortium name="US DOE Joint Genome Institute (JGI-PGF)"/>
            <person name="Walter F."/>
            <person name="Albersmeier A."/>
            <person name="Kalinowski J."/>
            <person name="Ruckert C."/>
        </authorList>
    </citation>
    <scope>NUCLEOTIDE SEQUENCE [LARGE SCALE GENOMIC DNA]</scope>
    <source>
        <strain evidence="2 3">CGMCC 1.7029</strain>
    </source>
</reference>
<protein>
    <recommendedName>
        <fullName evidence="1">YjiS-like domain-containing protein</fullName>
    </recommendedName>
</protein>
<dbReference type="InterPro" id="IPR009506">
    <property type="entry name" value="YjiS-like"/>
</dbReference>
<dbReference type="OrthoDB" id="8005167at2"/>
<evidence type="ECO:0000313" key="3">
    <source>
        <dbReference type="Proteomes" id="UP000598196"/>
    </source>
</evidence>
<accession>A0A918DE01</accession>
<dbReference type="Proteomes" id="UP000598196">
    <property type="component" value="Unassembled WGS sequence"/>
</dbReference>
<dbReference type="AlphaFoldDB" id="A0A918DE01"/>
<dbReference type="Pfam" id="PF06568">
    <property type="entry name" value="YjiS-like"/>
    <property type="match status" value="1"/>
</dbReference>
<keyword evidence="3" id="KW-1185">Reference proteome</keyword>
<gene>
    <name evidence="2" type="ORF">GCM10010991_36300</name>
</gene>
<comment type="caution">
    <text evidence="2">The sequence shown here is derived from an EMBL/GenBank/DDBJ whole genome shotgun (WGS) entry which is preliminary data.</text>
</comment>